<protein>
    <submittedName>
        <fullName evidence="5">NAD(P)-binding protein</fullName>
    </submittedName>
</protein>
<dbReference type="AlphaFoldDB" id="A0A3N4JC31"/>
<evidence type="ECO:0000256" key="2">
    <source>
        <dbReference type="ARBA" id="ARBA00022857"/>
    </source>
</evidence>
<feature type="region of interest" description="Disordered" evidence="4">
    <location>
        <begin position="1"/>
        <end position="37"/>
    </location>
</feature>
<dbReference type="InterPro" id="IPR020904">
    <property type="entry name" value="Sc_DH/Rdtase_CS"/>
</dbReference>
<dbReference type="Gene3D" id="3.40.50.720">
    <property type="entry name" value="NAD(P)-binding Rossmann-like Domain"/>
    <property type="match status" value="1"/>
</dbReference>
<keyword evidence="3" id="KW-0560">Oxidoreductase</keyword>
<dbReference type="PANTHER" id="PTHR48107">
    <property type="entry name" value="NADPH-DEPENDENT ALDEHYDE REDUCTASE-LIKE PROTEIN, CHLOROPLASTIC-RELATED"/>
    <property type="match status" value="1"/>
</dbReference>
<name>A0A3N4JC31_9PEZI</name>
<comment type="similarity">
    <text evidence="1">Belongs to the short-chain dehydrogenases/reductases (SDR) family.</text>
</comment>
<dbReference type="Proteomes" id="UP000276215">
    <property type="component" value="Unassembled WGS sequence"/>
</dbReference>
<dbReference type="SUPFAM" id="SSF51735">
    <property type="entry name" value="NAD(P)-binding Rossmann-fold domains"/>
    <property type="match status" value="1"/>
</dbReference>
<dbReference type="PROSITE" id="PS00061">
    <property type="entry name" value="ADH_SHORT"/>
    <property type="match status" value="1"/>
</dbReference>
<gene>
    <name evidence="5" type="ORF">L873DRAFT_1829717</name>
</gene>
<organism evidence="5 6">
    <name type="scientific">Choiromyces venosus 120613-1</name>
    <dbReference type="NCBI Taxonomy" id="1336337"/>
    <lineage>
        <taxon>Eukaryota</taxon>
        <taxon>Fungi</taxon>
        <taxon>Dikarya</taxon>
        <taxon>Ascomycota</taxon>
        <taxon>Pezizomycotina</taxon>
        <taxon>Pezizomycetes</taxon>
        <taxon>Pezizales</taxon>
        <taxon>Tuberaceae</taxon>
        <taxon>Choiromyces</taxon>
    </lineage>
</organism>
<dbReference type="EMBL" id="ML120421">
    <property type="protein sequence ID" value="RPA95833.1"/>
    <property type="molecule type" value="Genomic_DNA"/>
</dbReference>
<proteinExistence type="inferred from homology"/>
<dbReference type="OrthoDB" id="47007at2759"/>
<dbReference type="PANTHER" id="PTHR48107:SF26">
    <property type="entry name" value="OXIDOREDUCTASE, SHORT-CHAIN DEHYDROGENASE_REDUCTASE FAMILY (AFU_ORTHOLOGUE AFUA_4G05870)"/>
    <property type="match status" value="1"/>
</dbReference>
<dbReference type="STRING" id="1336337.A0A3N4JC31"/>
<dbReference type="GO" id="GO:0016614">
    <property type="term" value="F:oxidoreductase activity, acting on CH-OH group of donors"/>
    <property type="evidence" value="ECO:0007669"/>
    <property type="project" value="UniProtKB-ARBA"/>
</dbReference>
<keyword evidence="2" id="KW-0521">NADP</keyword>
<dbReference type="Pfam" id="PF13561">
    <property type="entry name" value="adh_short_C2"/>
    <property type="match status" value="1"/>
</dbReference>
<evidence type="ECO:0000256" key="1">
    <source>
        <dbReference type="ARBA" id="ARBA00006484"/>
    </source>
</evidence>
<evidence type="ECO:0000313" key="5">
    <source>
        <dbReference type="EMBL" id="RPA95833.1"/>
    </source>
</evidence>
<keyword evidence="6" id="KW-1185">Reference proteome</keyword>
<sequence length="252" mass="26875">METVKNVKKAATSPAGQFQAGHSPLIQHQPLPGVESKMKPRPRAIATLYAMEGADVAIAYPPAEESDAQYGRECHIFPCDVSVPENCRRLVEERVRAMGGLDVAECKGTMGQNLQNKYIPSLFYLSKYARPHMRPGSCIINNASVNHCVGEGNLLDYSTTKGAIVAFARSLAMQLLLKGVRVNCVAPGPIWTPLVVSSMTDEELDSFGGTTPLSRAGQPSEVATCFVSLASADSSFIAGQTLHPNGGVIVNG</sequence>
<accession>A0A3N4JC31</accession>
<dbReference type="InterPro" id="IPR002347">
    <property type="entry name" value="SDR_fam"/>
</dbReference>
<reference evidence="5 6" key="1">
    <citation type="journal article" date="2018" name="Nat. Ecol. Evol.">
        <title>Pezizomycetes genomes reveal the molecular basis of ectomycorrhizal truffle lifestyle.</title>
        <authorList>
            <person name="Murat C."/>
            <person name="Payen T."/>
            <person name="Noel B."/>
            <person name="Kuo A."/>
            <person name="Morin E."/>
            <person name="Chen J."/>
            <person name="Kohler A."/>
            <person name="Krizsan K."/>
            <person name="Balestrini R."/>
            <person name="Da Silva C."/>
            <person name="Montanini B."/>
            <person name="Hainaut M."/>
            <person name="Levati E."/>
            <person name="Barry K.W."/>
            <person name="Belfiori B."/>
            <person name="Cichocki N."/>
            <person name="Clum A."/>
            <person name="Dockter R.B."/>
            <person name="Fauchery L."/>
            <person name="Guy J."/>
            <person name="Iotti M."/>
            <person name="Le Tacon F."/>
            <person name="Lindquist E.A."/>
            <person name="Lipzen A."/>
            <person name="Malagnac F."/>
            <person name="Mello A."/>
            <person name="Molinier V."/>
            <person name="Miyauchi S."/>
            <person name="Poulain J."/>
            <person name="Riccioni C."/>
            <person name="Rubini A."/>
            <person name="Sitrit Y."/>
            <person name="Splivallo R."/>
            <person name="Traeger S."/>
            <person name="Wang M."/>
            <person name="Zifcakova L."/>
            <person name="Wipf D."/>
            <person name="Zambonelli A."/>
            <person name="Paolocci F."/>
            <person name="Nowrousian M."/>
            <person name="Ottonello S."/>
            <person name="Baldrian P."/>
            <person name="Spatafora J.W."/>
            <person name="Henrissat B."/>
            <person name="Nagy L.G."/>
            <person name="Aury J.M."/>
            <person name="Wincker P."/>
            <person name="Grigoriev I.V."/>
            <person name="Bonfante P."/>
            <person name="Martin F.M."/>
        </authorList>
    </citation>
    <scope>NUCLEOTIDE SEQUENCE [LARGE SCALE GENOMIC DNA]</scope>
    <source>
        <strain evidence="5 6">120613-1</strain>
    </source>
</reference>
<evidence type="ECO:0000313" key="6">
    <source>
        <dbReference type="Proteomes" id="UP000276215"/>
    </source>
</evidence>
<evidence type="ECO:0000256" key="4">
    <source>
        <dbReference type="SAM" id="MobiDB-lite"/>
    </source>
</evidence>
<evidence type="ECO:0000256" key="3">
    <source>
        <dbReference type="ARBA" id="ARBA00023002"/>
    </source>
</evidence>
<dbReference type="InterPro" id="IPR036291">
    <property type="entry name" value="NAD(P)-bd_dom_sf"/>
</dbReference>